<evidence type="ECO:0000313" key="2">
    <source>
        <dbReference type="Proteomes" id="UP000271010"/>
    </source>
</evidence>
<sequence>MKLTKDFIPLKTIFLSMLLAMTSWFSSCKESEVLEEKQVLETQKDHLVSAEKLTTIPAAGLREVAVSNGQPQLAQMVKFDVDVYRLVYLTQYNGQEIQASGLMVVPLKLTQPAPILSAHHGTTFDQKYAPSNFQLSSLTGFEAFGAAGYLTLVPDFIGYGSSKHILHPYYDVQHSGLAVVDMIKAGKSFFQKNNVKASDQLFLAGYSEGGYVTLAAQKEIEENPEHGLAVTASGAGAGGYDLEGMLGRVVSGEPYDYPANLAFILQAYNKAYNWNRPLTDFFQEPNATRIQELIDGTRTSGSINSALSKDPAKLFNPTFLAGLRGDGEQALKEALKKNSLKNFVPKSPTRMYHGTADPMVPFENSQATYDAMKAAGATNVKFIPIKGGTHFSSLEPMIKDLIPWMEGLRNQ</sequence>
<reference evidence="1 2" key="1">
    <citation type="submission" date="2018-11" db="EMBL/GenBank/DDBJ databases">
        <title>Rufibacter latericius sp. nov., isolated from water in Baiyang Lake.</title>
        <authorList>
            <person name="Yang Y."/>
        </authorList>
    </citation>
    <scope>NUCLEOTIDE SEQUENCE [LARGE SCALE GENOMIC DNA]</scope>
    <source>
        <strain evidence="1 2">MCC P1</strain>
    </source>
</reference>
<dbReference type="PANTHER" id="PTHR34853:SF1">
    <property type="entry name" value="LIPASE 5"/>
    <property type="match status" value="1"/>
</dbReference>
<keyword evidence="1" id="KW-0378">Hydrolase</keyword>
<dbReference type="PIRSF" id="PIRSF029171">
    <property type="entry name" value="Esterase_LipA"/>
    <property type="match status" value="1"/>
</dbReference>
<dbReference type="PANTHER" id="PTHR34853">
    <property type="match status" value="1"/>
</dbReference>
<comment type="caution">
    <text evidence="1">The sequence shown here is derived from an EMBL/GenBank/DDBJ whole genome shotgun (WGS) entry which is preliminary data.</text>
</comment>
<dbReference type="GO" id="GO:0016042">
    <property type="term" value="P:lipid catabolic process"/>
    <property type="evidence" value="ECO:0007669"/>
    <property type="project" value="InterPro"/>
</dbReference>
<organism evidence="1 2">
    <name type="scientific">Rufibacter immobilis</name>
    <dbReference type="NCBI Taxonomy" id="1348778"/>
    <lineage>
        <taxon>Bacteria</taxon>
        <taxon>Pseudomonadati</taxon>
        <taxon>Bacteroidota</taxon>
        <taxon>Cytophagia</taxon>
        <taxon>Cytophagales</taxon>
        <taxon>Hymenobacteraceae</taxon>
        <taxon>Rufibacter</taxon>
    </lineage>
</organism>
<dbReference type="PROSITE" id="PS51257">
    <property type="entry name" value="PROKAR_LIPOPROTEIN"/>
    <property type="match status" value="1"/>
</dbReference>
<proteinExistence type="predicted"/>
<dbReference type="AlphaFoldDB" id="A0A3M9MPH5"/>
<name>A0A3M9MPH5_9BACT</name>
<dbReference type="Pfam" id="PF03583">
    <property type="entry name" value="LIP"/>
    <property type="match status" value="1"/>
</dbReference>
<dbReference type="Proteomes" id="UP000271010">
    <property type="component" value="Unassembled WGS sequence"/>
</dbReference>
<dbReference type="Gene3D" id="3.40.50.1820">
    <property type="entry name" value="alpha/beta hydrolase"/>
    <property type="match status" value="1"/>
</dbReference>
<dbReference type="Gene3D" id="1.10.260.160">
    <property type="match status" value="1"/>
</dbReference>
<dbReference type="OrthoDB" id="9798122at2"/>
<dbReference type="InterPro" id="IPR005152">
    <property type="entry name" value="Lipase_secreted"/>
</dbReference>
<keyword evidence="2" id="KW-1185">Reference proteome</keyword>
<dbReference type="GO" id="GO:0004806">
    <property type="term" value="F:triacylglycerol lipase activity"/>
    <property type="evidence" value="ECO:0007669"/>
    <property type="project" value="InterPro"/>
</dbReference>
<protein>
    <submittedName>
        <fullName evidence="1">Alpha/beta fold hydrolase</fullName>
    </submittedName>
</protein>
<accession>A0A3M9MPH5</accession>
<gene>
    <name evidence="1" type="ORF">EFA69_13030</name>
</gene>
<dbReference type="SUPFAM" id="SSF53474">
    <property type="entry name" value="alpha/beta-Hydrolases"/>
    <property type="match status" value="1"/>
</dbReference>
<dbReference type="EMBL" id="RJJE01000017">
    <property type="protein sequence ID" value="RNI27095.1"/>
    <property type="molecule type" value="Genomic_DNA"/>
</dbReference>
<dbReference type="RefSeq" id="WP_123133564.1">
    <property type="nucleotide sequence ID" value="NZ_RJJE01000017.1"/>
</dbReference>
<dbReference type="InterPro" id="IPR029058">
    <property type="entry name" value="AB_hydrolase_fold"/>
</dbReference>
<evidence type="ECO:0000313" key="1">
    <source>
        <dbReference type="EMBL" id="RNI27095.1"/>
    </source>
</evidence>